<evidence type="ECO:0000259" key="5">
    <source>
        <dbReference type="PROSITE" id="PS51774"/>
    </source>
</evidence>
<feature type="region of interest" description="Disordered" evidence="4">
    <location>
        <begin position="69"/>
        <end position="104"/>
    </location>
</feature>
<proteinExistence type="inferred from homology"/>
<dbReference type="EMBL" id="OX465085">
    <property type="protein sequence ID" value="CAI9300954.1"/>
    <property type="molecule type" value="Genomic_DNA"/>
</dbReference>
<gene>
    <name evidence="6" type="ORF">LSALG_LOCUS39546</name>
</gene>
<evidence type="ECO:0000313" key="6">
    <source>
        <dbReference type="EMBL" id="CAI9300954.1"/>
    </source>
</evidence>
<sequence>MSNRGTTKRFLIREMDRSIKQMLKLVEEEGDSFAKKAEIYCQKRPKLQSHVEDFYRMFKSLVERYNEAKAELRRSRPPELRSRNSGNFDVFSEPPSAMTSPDRRLSRRLSEIPNFDYFGNKGYETSTLDSESDSDDSLFHSYSSSSNYRRLRNKIVELETELKKVQMEHEESRSNSEIAYYEEELRIAKEKIRSLEEEIDQLRIKLHRHESMEPLSDESMDDFETPRVNDRLADETLDQEVKRFRRELDSNARFQNHHESDKKLHNSELDGEKLKLSEENLQLQEQIRKLSKQKKLDENIKEWERCRRLEEHLERIRIRNNEMEDEIEQLKMDREGIVSRISELEEETSLKDDQIDEMNDRLEKLHLEIQKSMNSIEELRHQSRELKKVIEKQQEMIEEEAEEKRQAVRQLCYTMEHYRNAYQMLRQDLLEQKKPVMASQGDIVSI</sequence>
<dbReference type="GO" id="GO:0003779">
    <property type="term" value="F:actin binding"/>
    <property type="evidence" value="ECO:0007669"/>
    <property type="project" value="InterPro"/>
</dbReference>
<dbReference type="AlphaFoldDB" id="A0AA36EM20"/>
<comment type="similarity">
    <text evidence="2">Belongs to the NET family.</text>
</comment>
<feature type="compositionally biased region" description="Basic and acidic residues" evidence="4">
    <location>
        <begin position="69"/>
        <end position="82"/>
    </location>
</feature>
<dbReference type="PANTHER" id="PTHR32258">
    <property type="entry name" value="PROTEIN NETWORKED 4A"/>
    <property type="match status" value="1"/>
</dbReference>
<dbReference type="GO" id="GO:0005774">
    <property type="term" value="C:vacuolar membrane"/>
    <property type="evidence" value="ECO:0007669"/>
    <property type="project" value="TreeGrafter"/>
</dbReference>
<dbReference type="InterPro" id="IPR051861">
    <property type="entry name" value="NET_actin-binding_domain"/>
</dbReference>
<organism evidence="6 7">
    <name type="scientific">Lactuca saligna</name>
    <name type="common">Willowleaf lettuce</name>
    <dbReference type="NCBI Taxonomy" id="75948"/>
    <lineage>
        <taxon>Eukaryota</taxon>
        <taxon>Viridiplantae</taxon>
        <taxon>Streptophyta</taxon>
        <taxon>Embryophyta</taxon>
        <taxon>Tracheophyta</taxon>
        <taxon>Spermatophyta</taxon>
        <taxon>Magnoliopsida</taxon>
        <taxon>eudicotyledons</taxon>
        <taxon>Gunneridae</taxon>
        <taxon>Pentapetalae</taxon>
        <taxon>asterids</taxon>
        <taxon>campanulids</taxon>
        <taxon>Asterales</taxon>
        <taxon>Asteraceae</taxon>
        <taxon>Cichorioideae</taxon>
        <taxon>Cichorieae</taxon>
        <taxon>Lactucinae</taxon>
        <taxon>Lactuca</taxon>
    </lineage>
</organism>
<feature type="coiled-coil region" evidence="3">
    <location>
        <begin position="148"/>
        <end position="212"/>
    </location>
</feature>
<dbReference type="PROSITE" id="PS51774">
    <property type="entry name" value="NAB"/>
    <property type="match status" value="1"/>
</dbReference>
<protein>
    <recommendedName>
        <fullName evidence="5">NAB domain-containing protein</fullName>
    </recommendedName>
</protein>
<evidence type="ECO:0000313" key="7">
    <source>
        <dbReference type="Proteomes" id="UP001177003"/>
    </source>
</evidence>
<dbReference type="PANTHER" id="PTHR32258:SF3">
    <property type="entry name" value="PROTEIN NETWORKED 4A"/>
    <property type="match status" value="1"/>
</dbReference>
<evidence type="ECO:0000256" key="4">
    <source>
        <dbReference type="SAM" id="MobiDB-lite"/>
    </source>
</evidence>
<name>A0AA36EM20_LACSI</name>
<evidence type="ECO:0000256" key="3">
    <source>
        <dbReference type="SAM" id="Coils"/>
    </source>
</evidence>
<keyword evidence="1 3" id="KW-0175">Coiled coil</keyword>
<dbReference type="Pfam" id="PF07765">
    <property type="entry name" value="KIP1"/>
    <property type="match status" value="1"/>
</dbReference>
<dbReference type="InterPro" id="IPR011684">
    <property type="entry name" value="NAB"/>
</dbReference>
<feature type="domain" description="NAB" evidence="5">
    <location>
        <begin position="1"/>
        <end position="72"/>
    </location>
</feature>
<evidence type="ECO:0000256" key="1">
    <source>
        <dbReference type="ARBA" id="ARBA00023054"/>
    </source>
</evidence>
<feature type="coiled-coil region" evidence="3">
    <location>
        <begin position="266"/>
        <end position="410"/>
    </location>
</feature>
<reference evidence="6" key="1">
    <citation type="submission" date="2023-04" db="EMBL/GenBank/DDBJ databases">
        <authorList>
            <person name="Vijverberg K."/>
            <person name="Xiong W."/>
            <person name="Schranz E."/>
        </authorList>
    </citation>
    <scope>NUCLEOTIDE SEQUENCE</scope>
</reference>
<keyword evidence="7" id="KW-1185">Reference proteome</keyword>
<dbReference type="Proteomes" id="UP001177003">
    <property type="component" value="Chromosome 9"/>
</dbReference>
<accession>A0AA36EM20</accession>
<evidence type="ECO:0000256" key="2">
    <source>
        <dbReference type="ARBA" id="ARBA00038006"/>
    </source>
</evidence>